<organism evidence="2 3">
    <name type="scientific">Effrenium voratum</name>
    <dbReference type="NCBI Taxonomy" id="2562239"/>
    <lineage>
        <taxon>Eukaryota</taxon>
        <taxon>Sar</taxon>
        <taxon>Alveolata</taxon>
        <taxon>Dinophyceae</taxon>
        <taxon>Suessiales</taxon>
        <taxon>Symbiodiniaceae</taxon>
        <taxon>Effrenium</taxon>
    </lineage>
</organism>
<keyword evidence="3" id="KW-1185">Reference proteome</keyword>
<evidence type="ECO:0000256" key="1">
    <source>
        <dbReference type="SAM" id="MobiDB-lite"/>
    </source>
</evidence>
<sequence>MGSAEVLTLTSALKQALACQIRDLESGCLPRRKVLALFNFIAELCWANYVSPSEHSIHSAMRLLLDTAFSGVGINDPAAWYVEACAYFLAKVGEIMALNPLEVFNVLDPLSARVGCLARNLPRRTQHFVWVLLRRRHRLWRGALYLSVSQSYWQDRARSRLVFMAHSKGDPRSCALAAVPRPACESIMNFVCERCPLDAVEVTWTIPEEPEMPATDDWLADFVSSMPASPKAREGSECSEATSPLSPIADE</sequence>
<dbReference type="EMBL" id="CAUJNA010001591">
    <property type="protein sequence ID" value="CAJ1387867.1"/>
    <property type="molecule type" value="Genomic_DNA"/>
</dbReference>
<evidence type="ECO:0000313" key="3">
    <source>
        <dbReference type="Proteomes" id="UP001178507"/>
    </source>
</evidence>
<dbReference type="AlphaFoldDB" id="A0AA36N0S4"/>
<evidence type="ECO:0000313" key="2">
    <source>
        <dbReference type="EMBL" id="CAJ1387867.1"/>
    </source>
</evidence>
<protein>
    <submittedName>
        <fullName evidence="2">Uncharacterized protein</fullName>
    </submittedName>
</protein>
<accession>A0AA36N0S4</accession>
<name>A0AA36N0S4_9DINO</name>
<proteinExistence type="predicted"/>
<gene>
    <name evidence="2" type="ORF">EVOR1521_LOCUS13851</name>
</gene>
<reference evidence="2" key="1">
    <citation type="submission" date="2023-08" db="EMBL/GenBank/DDBJ databases">
        <authorList>
            <person name="Chen Y."/>
            <person name="Shah S."/>
            <person name="Dougan E. K."/>
            <person name="Thang M."/>
            <person name="Chan C."/>
        </authorList>
    </citation>
    <scope>NUCLEOTIDE SEQUENCE</scope>
</reference>
<comment type="caution">
    <text evidence="2">The sequence shown here is derived from an EMBL/GenBank/DDBJ whole genome shotgun (WGS) entry which is preliminary data.</text>
</comment>
<feature type="region of interest" description="Disordered" evidence="1">
    <location>
        <begin position="226"/>
        <end position="251"/>
    </location>
</feature>
<dbReference type="Proteomes" id="UP001178507">
    <property type="component" value="Unassembled WGS sequence"/>
</dbReference>